<reference evidence="4 5" key="1">
    <citation type="journal article" date="2018" name="IMA Fungus">
        <title>IMA Genome-F 9: Draft genome sequence of Annulohypoxylon stygium, Aspergillus mulundensis, Berkeleyomyces basicola (syn. Thielaviopsis basicola), Ceratocystis smalleyi, two Cercospora beticola strains, Coleophoma cylindrospora, Fusarium fracticaudum, Phialophora cf. hyalina, and Morchella septimelata.</title>
        <authorList>
            <person name="Wingfield B.D."/>
            <person name="Bills G.F."/>
            <person name="Dong Y."/>
            <person name="Huang W."/>
            <person name="Nel W.J."/>
            <person name="Swalarsk-Parry B.S."/>
            <person name="Vaghefi N."/>
            <person name="Wilken P.M."/>
            <person name="An Z."/>
            <person name="de Beer Z.W."/>
            <person name="De Vos L."/>
            <person name="Chen L."/>
            <person name="Duong T.A."/>
            <person name="Gao Y."/>
            <person name="Hammerbacher A."/>
            <person name="Kikkert J.R."/>
            <person name="Li Y."/>
            <person name="Li H."/>
            <person name="Li K."/>
            <person name="Li Q."/>
            <person name="Liu X."/>
            <person name="Ma X."/>
            <person name="Naidoo K."/>
            <person name="Pethybridge S.J."/>
            <person name="Sun J."/>
            <person name="Steenkamp E.T."/>
            <person name="van der Nest M.A."/>
            <person name="van Wyk S."/>
            <person name="Wingfield M.J."/>
            <person name="Xiong C."/>
            <person name="Yue Q."/>
            <person name="Zhang X."/>
        </authorList>
    </citation>
    <scope>NUCLEOTIDE SEQUENCE [LARGE SCALE GENOMIC DNA]</scope>
    <source>
        <strain evidence="4 5">BP 5553</strain>
    </source>
</reference>
<evidence type="ECO:0000313" key="4">
    <source>
        <dbReference type="EMBL" id="RDL31329.1"/>
    </source>
</evidence>
<comment type="caution">
    <text evidence="4">The sequence shown here is derived from an EMBL/GenBank/DDBJ whole genome shotgun (WGS) entry which is preliminary data.</text>
</comment>
<evidence type="ECO:0000313" key="5">
    <source>
        <dbReference type="Proteomes" id="UP000254866"/>
    </source>
</evidence>
<feature type="compositionally biased region" description="Polar residues" evidence="1">
    <location>
        <begin position="685"/>
        <end position="701"/>
    </location>
</feature>
<dbReference type="Proteomes" id="UP000254866">
    <property type="component" value="Unassembled WGS sequence"/>
</dbReference>
<feature type="transmembrane region" description="Helical" evidence="2">
    <location>
        <begin position="192"/>
        <end position="213"/>
    </location>
</feature>
<feature type="compositionally biased region" description="Basic and acidic residues" evidence="1">
    <location>
        <begin position="413"/>
        <end position="423"/>
    </location>
</feature>
<dbReference type="PROSITE" id="PS50924">
    <property type="entry name" value="MHYT"/>
    <property type="match status" value="1"/>
</dbReference>
<dbReference type="InterPro" id="IPR005330">
    <property type="entry name" value="MHYT_dom"/>
</dbReference>
<accession>A0A370TBA0</accession>
<proteinExistence type="predicted"/>
<name>A0A370TBA0_9HELO</name>
<dbReference type="PANTHER" id="PTHR35152">
    <property type="entry name" value="DOMAIN SIGNALLING PROTEIN, PUTATIVE (AFU_ORTHOLOGUE AFUA_5G11310)-RELATED"/>
    <property type="match status" value="1"/>
</dbReference>
<gene>
    <name evidence="4" type="ORF">BP5553_09538</name>
</gene>
<dbReference type="RefSeq" id="XP_031865460.1">
    <property type="nucleotide sequence ID" value="XM_032018161.1"/>
</dbReference>
<feature type="transmembrane region" description="Helical" evidence="2">
    <location>
        <begin position="233"/>
        <end position="255"/>
    </location>
</feature>
<dbReference type="OrthoDB" id="264015at2759"/>
<feature type="transmembrane region" description="Helical" evidence="2">
    <location>
        <begin position="94"/>
        <end position="115"/>
    </location>
</feature>
<sequence length="835" mass="91394">MSNNLQEWEGQIVPRSFSVGYAVLSYVVSYVGAWTTLELINRRTSGRGLYNWYILIGSSVSMGGIAIWCMHYVGNRAVELGNGQFEIHIVYSPGFTALSFFVPTTVLLVAFIALGSNDRISIVRVVVGGTLAGLAICGMHYLGQAGISNYSCVYSIGHVVGSIIVAVAATIAALTVFFVLRAAWTNSWWKRALCAIVLAGAVFGMHWTAAVGTQYRLKQGATSSPASSISRDLTVIVIVLSIVACFILFVFAILAQRRRSRSANRAQHVVLASAIFDANGRILVTPEGTLPNQKVTTSYVERSLDEEFGVTHPVFHWIFRTTRNWSSISGLLPGMRSHLRDTAVYGGSRPGTKTRPSLSNDEGENADDYAVIFRELFCIAAADLAGQLNEPLENVGVLFDEVLGTGQKPSSKLNDRSNSRESTDLESDGASVSTLSRGQLLFLVRRVNRREADQLAASGYRFAEIQNVAHIIARNMQIKCNDLHGRLFSMYEYASETHILNPGVHLACFAIRASVQGGFDVLVRRDARNQLPTMQLPIDNLSSWQITFLSQLDGASVTACLKFLKDNSASSDNATREQNFAAQLYKAVVELKEEINDPFFADALLIGTPVSAPCYTSDGGAKPAQAMLITFRVIVPVQFRAQSVKLGFTPLGFFRTQQYVYGNSPDHASFARKIHKEFGPILNKKNLNTNGDGKSLKSPTSLGKFPRRLKKNTSGPSDVSMPTAAPRAHTRSSSRRFWKRQSGGESRNLPKASLDNTSEIQLVETQAFGGIMVSQEVSVDVKDVEERSPDRGERDGKDAEPQVIHLGTTGEATRDLDDSETYVDRLLSVCIAARR</sequence>
<feature type="compositionally biased region" description="Basic residues" evidence="1">
    <location>
        <begin position="728"/>
        <end position="739"/>
    </location>
</feature>
<organism evidence="4 5">
    <name type="scientific">Venustampulla echinocandica</name>
    <dbReference type="NCBI Taxonomy" id="2656787"/>
    <lineage>
        <taxon>Eukaryota</taxon>
        <taxon>Fungi</taxon>
        <taxon>Dikarya</taxon>
        <taxon>Ascomycota</taxon>
        <taxon>Pezizomycotina</taxon>
        <taxon>Leotiomycetes</taxon>
        <taxon>Helotiales</taxon>
        <taxon>Pleuroascaceae</taxon>
        <taxon>Venustampulla</taxon>
    </lineage>
</organism>
<dbReference type="PANTHER" id="PTHR35152:SF1">
    <property type="entry name" value="DOMAIN SIGNALLING PROTEIN, PUTATIVE (AFU_ORTHOLOGUE AFUA_5G11310)-RELATED"/>
    <property type="match status" value="1"/>
</dbReference>
<feature type="region of interest" description="Disordered" evidence="1">
    <location>
        <begin position="408"/>
        <end position="431"/>
    </location>
</feature>
<dbReference type="AlphaFoldDB" id="A0A370TBA0"/>
<feature type="transmembrane region" description="Helical" evidence="2">
    <location>
        <begin position="20"/>
        <end position="40"/>
    </location>
</feature>
<keyword evidence="2" id="KW-0812">Transmembrane</keyword>
<feature type="transmembrane region" description="Helical" evidence="2">
    <location>
        <begin position="155"/>
        <end position="180"/>
    </location>
</feature>
<feature type="transmembrane region" description="Helical" evidence="2">
    <location>
        <begin position="122"/>
        <end position="143"/>
    </location>
</feature>
<keyword evidence="2" id="KW-0472">Membrane</keyword>
<feature type="domain" description="MHYT" evidence="3">
    <location>
        <begin position="17"/>
        <end position="216"/>
    </location>
</feature>
<dbReference type="STRING" id="2656787.A0A370TBA0"/>
<dbReference type="GeneID" id="43602387"/>
<protein>
    <recommendedName>
        <fullName evidence="3">MHYT domain-containing protein</fullName>
    </recommendedName>
</protein>
<keyword evidence="5" id="KW-1185">Reference proteome</keyword>
<feature type="region of interest" description="Disordered" evidence="1">
    <location>
        <begin position="781"/>
        <end position="813"/>
    </location>
</feature>
<keyword evidence="2" id="KW-1133">Transmembrane helix</keyword>
<evidence type="ECO:0000256" key="2">
    <source>
        <dbReference type="SAM" id="Phobius"/>
    </source>
</evidence>
<feature type="region of interest" description="Disordered" evidence="1">
    <location>
        <begin position="683"/>
        <end position="753"/>
    </location>
</feature>
<feature type="transmembrane region" description="Helical" evidence="2">
    <location>
        <begin position="52"/>
        <end position="74"/>
    </location>
</feature>
<dbReference type="EMBL" id="NPIC01000012">
    <property type="protein sequence ID" value="RDL31329.1"/>
    <property type="molecule type" value="Genomic_DNA"/>
</dbReference>
<dbReference type="Pfam" id="PF03707">
    <property type="entry name" value="MHYT"/>
    <property type="match status" value="2"/>
</dbReference>
<feature type="compositionally biased region" description="Basic and acidic residues" evidence="1">
    <location>
        <begin position="781"/>
        <end position="800"/>
    </location>
</feature>
<evidence type="ECO:0000259" key="3">
    <source>
        <dbReference type="PROSITE" id="PS50924"/>
    </source>
</evidence>
<feature type="region of interest" description="Disordered" evidence="1">
    <location>
        <begin position="344"/>
        <end position="363"/>
    </location>
</feature>
<evidence type="ECO:0000256" key="1">
    <source>
        <dbReference type="SAM" id="MobiDB-lite"/>
    </source>
</evidence>